<reference evidence="3" key="1">
    <citation type="journal article" date="2018" name="Nat. Microbiol.">
        <title>Leveraging single-cell genomics to expand the fungal tree of life.</title>
        <authorList>
            <person name="Ahrendt S.R."/>
            <person name="Quandt C.A."/>
            <person name="Ciobanu D."/>
            <person name="Clum A."/>
            <person name="Salamov A."/>
            <person name="Andreopoulos B."/>
            <person name="Cheng J.F."/>
            <person name="Woyke T."/>
            <person name="Pelin A."/>
            <person name="Henrissat B."/>
            <person name="Reynolds N.K."/>
            <person name="Benny G.L."/>
            <person name="Smith M.E."/>
            <person name="James T.Y."/>
            <person name="Grigoriev I.V."/>
        </authorList>
    </citation>
    <scope>NUCLEOTIDE SEQUENCE [LARGE SCALE GENOMIC DNA]</scope>
    <source>
        <strain evidence="3">RSA 1356</strain>
    </source>
</reference>
<feature type="region of interest" description="Disordered" evidence="1">
    <location>
        <begin position="17"/>
        <end position="102"/>
    </location>
</feature>
<evidence type="ECO:0000313" key="2">
    <source>
        <dbReference type="EMBL" id="RKP11183.1"/>
    </source>
</evidence>
<organism evidence="2 3">
    <name type="scientific">Thamnocephalis sphaerospora</name>
    <dbReference type="NCBI Taxonomy" id="78915"/>
    <lineage>
        <taxon>Eukaryota</taxon>
        <taxon>Fungi</taxon>
        <taxon>Fungi incertae sedis</taxon>
        <taxon>Zoopagomycota</taxon>
        <taxon>Zoopagomycotina</taxon>
        <taxon>Zoopagomycetes</taxon>
        <taxon>Zoopagales</taxon>
        <taxon>Sigmoideomycetaceae</taxon>
        <taxon>Thamnocephalis</taxon>
    </lineage>
</organism>
<evidence type="ECO:0000256" key="1">
    <source>
        <dbReference type="SAM" id="MobiDB-lite"/>
    </source>
</evidence>
<dbReference type="EMBL" id="KZ992424">
    <property type="protein sequence ID" value="RKP11183.1"/>
    <property type="molecule type" value="Genomic_DNA"/>
</dbReference>
<evidence type="ECO:0000313" key="3">
    <source>
        <dbReference type="Proteomes" id="UP000271241"/>
    </source>
</evidence>
<gene>
    <name evidence="2" type="ORF">THASP1DRAFT_27019</name>
</gene>
<feature type="region of interest" description="Disordered" evidence="1">
    <location>
        <begin position="298"/>
        <end position="335"/>
    </location>
</feature>
<feature type="compositionally biased region" description="Polar residues" evidence="1">
    <location>
        <begin position="64"/>
        <end position="74"/>
    </location>
</feature>
<dbReference type="Proteomes" id="UP000271241">
    <property type="component" value="Unassembled WGS sequence"/>
</dbReference>
<feature type="compositionally biased region" description="Polar residues" evidence="1">
    <location>
        <begin position="314"/>
        <end position="326"/>
    </location>
</feature>
<proteinExistence type="predicted"/>
<name>A0A4P9XXK7_9FUNG</name>
<accession>A0A4P9XXK7</accession>
<protein>
    <submittedName>
        <fullName evidence="2">Uncharacterized protein</fullName>
    </submittedName>
</protein>
<dbReference type="AlphaFoldDB" id="A0A4P9XXK7"/>
<keyword evidence="3" id="KW-1185">Reference proteome</keyword>
<sequence>MLERRWRRAEWSQREFALGHDYDVDDNLEENTTDEDDTGNGREGSPADGSGDDNDAAHANNDAVQTIATSTADNISAAATEAGQTRRRRRRTLTGTAQQRHSLRRRASFPLRVVRRRASQTMSTSHSHGISIARATMAVGRPAVACCSGRIAIITRNGRVRHLRPPDSDTGFLEVVAGTRYLVARELAGLYEYCVWDCFNWRLIHRLTRCGWHTDRVFLCNRLLITLIEAESQALAAGGGARRKELVLRELGDRSVKTWHLPVPPVNGFAISEPDRQWMLTFYYTNAAHEEHASVMSAPHEEGAGQAAEQSAETVSASNMGATSAPTDAEADVPPEPRSGFRWQLWDLTSPAQQTPTYEASVRLPNTYNLWGMEAVLHDGRLAFVWAWGSRHQDGVMESVISCIDLPCTSLDQQQRARNGANLADEDIGLGVYEADVPLSSEQQPRLLWQRRFEQLMVTQLLPLPEYDRLVAVLEPSSVLLLTLAEGRDLFQATAGYHCLLYHALGPYCLVFDGSIRAIHLIDVRDGSRPWERFGLPGCSHDAVLAVDANRILLRTCQVDTLILLDFLGQPADDPPPLVF</sequence>
<feature type="compositionally biased region" description="Low complexity" evidence="1">
    <location>
        <begin position="304"/>
        <end position="313"/>
    </location>
</feature>
<feature type="compositionally biased region" description="Acidic residues" evidence="1">
    <location>
        <begin position="23"/>
        <end position="38"/>
    </location>
</feature>